<keyword evidence="4" id="KW-0963">Cytoplasm</keyword>
<proteinExistence type="predicted"/>
<dbReference type="InterPro" id="IPR011989">
    <property type="entry name" value="ARM-like"/>
</dbReference>
<evidence type="ECO:0000259" key="7">
    <source>
        <dbReference type="PROSITE" id="PS50166"/>
    </source>
</evidence>
<protein>
    <submittedName>
        <fullName evidence="8">Exportin-2</fullName>
    </submittedName>
</protein>
<dbReference type="InterPro" id="IPR013713">
    <property type="entry name" value="XPO2_central"/>
</dbReference>
<dbReference type="AlphaFoldDB" id="A0A0N1PHS2"/>
<accession>A0A0N1PHS2</accession>
<evidence type="ECO:0000256" key="6">
    <source>
        <dbReference type="ARBA" id="ARBA00023242"/>
    </source>
</evidence>
<keyword evidence="6" id="KW-0539">Nucleus</keyword>
<keyword evidence="5" id="KW-0653">Protein transport</keyword>
<dbReference type="STRING" id="76193.A0A0N1PHS2"/>
<evidence type="ECO:0000256" key="1">
    <source>
        <dbReference type="ARBA" id="ARBA00004123"/>
    </source>
</evidence>
<dbReference type="EMBL" id="KQ459982">
    <property type="protein sequence ID" value="KPJ19124.1"/>
    <property type="molecule type" value="Genomic_DNA"/>
</dbReference>
<dbReference type="GO" id="GO:0005829">
    <property type="term" value="C:cytosol"/>
    <property type="evidence" value="ECO:0007669"/>
    <property type="project" value="TreeGrafter"/>
</dbReference>
<evidence type="ECO:0000256" key="4">
    <source>
        <dbReference type="ARBA" id="ARBA00022490"/>
    </source>
</evidence>
<dbReference type="GO" id="GO:0006606">
    <property type="term" value="P:protein import into nucleus"/>
    <property type="evidence" value="ECO:0007669"/>
    <property type="project" value="TreeGrafter"/>
</dbReference>
<keyword evidence="9" id="KW-1185">Reference proteome</keyword>
<dbReference type="PANTHER" id="PTHR10997">
    <property type="entry name" value="IMPORTIN-7, 8, 11"/>
    <property type="match status" value="1"/>
</dbReference>
<dbReference type="Pfam" id="PF08506">
    <property type="entry name" value="Cse1"/>
    <property type="match status" value="1"/>
</dbReference>
<name>A0A0N1PHS2_PAPMA</name>
<dbReference type="InterPro" id="IPR016024">
    <property type="entry name" value="ARM-type_fold"/>
</dbReference>
<evidence type="ECO:0000313" key="9">
    <source>
        <dbReference type="Proteomes" id="UP000053240"/>
    </source>
</evidence>
<comment type="subcellular location">
    <subcellularLocation>
        <location evidence="2">Cytoplasm</location>
    </subcellularLocation>
    <subcellularLocation>
        <location evidence="1">Nucleus</location>
    </subcellularLocation>
</comment>
<dbReference type="PANTHER" id="PTHR10997:SF8">
    <property type="entry name" value="EXPORTIN-2"/>
    <property type="match status" value="1"/>
</dbReference>
<dbReference type="GO" id="GO:0006611">
    <property type="term" value="P:protein export from nucleus"/>
    <property type="evidence" value="ECO:0007669"/>
    <property type="project" value="TreeGrafter"/>
</dbReference>
<evidence type="ECO:0000313" key="8">
    <source>
        <dbReference type="EMBL" id="KPJ19124.1"/>
    </source>
</evidence>
<dbReference type="GO" id="GO:0031267">
    <property type="term" value="F:small GTPase binding"/>
    <property type="evidence" value="ECO:0007669"/>
    <property type="project" value="InterPro"/>
</dbReference>
<evidence type="ECO:0000256" key="3">
    <source>
        <dbReference type="ARBA" id="ARBA00022448"/>
    </source>
</evidence>
<dbReference type="InParanoid" id="A0A0N1PHS2"/>
<feature type="domain" description="Importin N-terminal" evidence="7">
    <location>
        <begin position="2"/>
        <end position="76"/>
    </location>
</feature>
<dbReference type="GO" id="GO:0005635">
    <property type="term" value="C:nuclear envelope"/>
    <property type="evidence" value="ECO:0007669"/>
    <property type="project" value="TreeGrafter"/>
</dbReference>
<sequence>MAEKFLEGVEVNQNYAILLLHLIDKDTVDLTIRIAGAVAFKNYIKRNWPVEEDGADNIHANDRAAIKSLIVSLMLKSPEAIQRQFSDAVSIIGKYDFPQKWPGLISEMVEKFATGDFHIINGVLRTAHSLFKKYRFEFKSQALWEEIKHVLDNFAKPLTDLFVVCTLLRVH</sequence>
<evidence type="ECO:0000256" key="2">
    <source>
        <dbReference type="ARBA" id="ARBA00004496"/>
    </source>
</evidence>
<gene>
    <name evidence="8" type="ORF">RR48_00932</name>
</gene>
<dbReference type="Proteomes" id="UP000053240">
    <property type="component" value="Unassembled WGS sequence"/>
</dbReference>
<reference evidence="8 9" key="1">
    <citation type="journal article" date="2015" name="Nat. Commun.">
        <title>Outbred genome sequencing and CRISPR/Cas9 gene editing in butterflies.</title>
        <authorList>
            <person name="Li X."/>
            <person name="Fan D."/>
            <person name="Zhang W."/>
            <person name="Liu G."/>
            <person name="Zhang L."/>
            <person name="Zhao L."/>
            <person name="Fang X."/>
            <person name="Chen L."/>
            <person name="Dong Y."/>
            <person name="Chen Y."/>
            <person name="Ding Y."/>
            <person name="Zhao R."/>
            <person name="Feng M."/>
            <person name="Zhu Y."/>
            <person name="Feng Y."/>
            <person name="Jiang X."/>
            <person name="Zhu D."/>
            <person name="Xiang H."/>
            <person name="Feng X."/>
            <person name="Li S."/>
            <person name="Wang J."/>
            <person name="Zhang G."/>
            <person name="Kronforst M.R."/>
            <person name="Wang W."/>
        </authorList>
    </citation>
    <scope>NUCLEOTIDE SEQUENCE [LARGE SCALE GENOMIC DNA]</scope>
    <source>
        <strain evidence="8">Ya'a_city_454_Pm</strain>
        <tissue evidence="8">Whole body</tissue>
    </source>
</reference>
<keyword evidence="3" id="KW-0813">Transport</keyword>
<dbReference type="SMART" id="SM00913">
    <property type="entry name" value="IBN_N"/>
    <property type="match status" value="1"/>
</dbReference>
<dbReference type="SUPFAM" id="SSF48371">
    <property type="entry name" value="ARM repeat"/>
    <property type="match status" value="1"/>
</dbReference>
<dbReference type="Pfam" id="PF03810">
    <property type="entry name" value="IBN_N"/>
    <property type="match status" value="1"/>
</dbReference>
<dbReference type="GO" id="GO:0005049">
    <property type="term" value="F:nuclear export signal receptor activity"/>
    <property type="evidence" value="ECO:0007669"/>
    <property type="project" value="TreeGrafter"/>
</dbReference>
<dbReference type="PROSITE" id="PS50166">
    <property type="entry name" value="IMPORTIN_B_NT"/>
    <property type="match status" value="1"/>
</dbReference>
<dbReference type="InterPro" id="IPR001494">
    <property type="entry name" value="Importin-beta_N"/>
</dbReference>
<evidence type="ECO:0000256" key="5">
    <source>
        <dbReference type="ARBA" id="ARBA00022927"/>
    </source>
</evidence>
<dbReference type="Gene3D" id="1.25.10.10">
    <property type="entry name" value="Leucine-rich Repeat Variant"/>
    <property type="match status" value="1"/>
</dbReference>
<organism evidence="8 9">
    <name type="scientific">Papilio machaon</name>
    <name type="common">Old World swallowtail butterfly</name>
    <dbReference type="NCBI Taxonomy" id="76193"/>
    <lineage>
        <taxon>Eukaryota</taxon>
        <taxon>Metazoa</taxon>
        <taxon>Ecdysozoa</taxon>
        <taxon>Arthropoda</taxon>
        <taxon>Hexapoda</taxon>
        <taxon>Insecta</taxon>
        <taxon>Pterygota</taxon>
        <taxon>Neoptera</taxon>
        <taxon>Endopterygota</taxon>
        <taxon>Lepidoptera</taxon>
        <taxon>Glossata</taxon>
        <taxon>Ditrysia</taxon>
        <taxon>Papilionoidea</taxon>
        <taxon>Papilionidae</taxon>
        <taxon>Papilioninae</taxon>
        <taxon>Papilio</taxon>
    </lineage>
</organism>